<dbReference type="OrthoDB" id="2251794at2759"/>
<name>A0A1Y1WTQ2_9FUNG</name>
<evidence type="ECO:0008006" key="4">
    <source>
        <dbReference type="Google" id="ProtNLM"/>
    </source>
</evidence>
<keyword evidence="1" id="KW-0732">Signal</keyword>
<accession>A0A1Y1WTQ2</accession>
<organism evidence="2 3">
    <name type="scientific">Anaeromyces robustus</name>
    <dbReference type="NCBI Taxonomy" id="1754192"/>
    <lineage>
        <taxon>Eukaryota</taxon>
        <taxon>Fungi</taxon>
        <taxon>Fungi incertae sedis</taxon>
        <taxon>Chytridiomycota</taxon>
        <taxon>Chytridiomycota incertae sedis</taxon>
        <taxon>Neocallimastigomycetes</taxon>
        <taxon>Neocallimastigales</taxon>
        <taxon>Neocallimastigaceae</taxon>
        <taxon>Anaeromyces</taxon>
    </lineage>
</organism>
<reference evidence="2 3" key="1">
    <citation type="submission" date="2016-08" db="EMBL/GenBank/DDBJ databases">
        <title>A Parts List for Fungal Cellulosomes Revealed by Comparative Genomics.</title>
        <authorList>
            <consortium name="DOE Joint Genome Institute"/>
            <person name="Haitjema C.H."/>
            <person name="Gilmore S.P."/>
            <person name="Henske J.K."/>
            <person name="Solomon K.V."/>
            <person name="De Groot R."/>
            <person name="Kuo A."/>
            <person name="Mondo S.J."/>
            <person name="Salamov A.A."/>
            <person name="Labutti K."/>
            <person name="Zhao Z."/>
            <person name="Chiniquy J."/>
            <person name="Barry K."/>
            <person name="Brewer H.M."/>
            <person name="Purvine S.O."/>
            <person name="Wright A.T."/>
            <person name="Boxma B."/>
            <person name="Van Alen T."/>
            <person name="Hackstein J.H."/>
            <person name="Baker S.E."/>
            <person name="Grigoriev I.V."/>
            <person name="O'Malley M.A."/>
        </authorList>
    </citation>
    <scope>NUCLEOTIDE SEQUENCE [LARGE SCALE GENOMIC DNA]</scope>
    <source>
        <strain evidence="2 3">S4</strain>
    </source>
</reference>
<sequence length="147" mass="15693">MYFNSKLILLVATTLPSTLAAVNGKCTGRNGICIATGTCNNYGGQSFTGKCPNDANNIRCCPRSMSRSTLSQCKNQNRCNGTVHSGICSGGNDRKCCLPSSTSCQSVGGVCNVLNKRDDKFYDPINTLFLDKLCPGDNKCCVSLTKQ</sequence>
<protein>
    <recommendedName>
        <fullName evidence="4">Hydrophobin</fullName>
    </recommendedName>
</protein>
<proteinExistence type="predicted"/>
<dbReference type="AlphaFoldDB" id="A0A1Y1WTQ2"/>
<dbReference type="EMBL" id="MCFG01000272">
    <property type="protein sequence ID" value="ORX76903.1"/>
    <property type="molecule type" value="Genomic_DNA"/>
</dbReference>
<feature type="signal peptide" evidence="1">
    <location>
        <begin position="1"/>
        <end position="20"/>
    </location>
</feature>
<evidence type="ECO:0000313" key="2">
    <source>
        <dbReference type="EMBL" id="ORX76903.1"/>
    </source>
</evidence>
<evidence type="ECO:0000256" key="1">
    <source>
        <dbReference type="SAM" id="SignalP"/>
    </source>
</evidence>
<reference evidence="2 3" key="2">
    <citation type="submission" date="2016-08" db="EMBL/GenBank/DDBJ databases">
        <title>Pervasive Adenine N6-methylation of Active Genes in Fungi.</title>
        <authorList>
            <consortium name="DOE Joint Genome Institute"/>
            <person name="Mondo S.J."/>
            <person name="Dannebaum R.O."/>
            <person name="Kuo R.C."/>
            <person name="Labutti K."/>
            <person name="Haridas S."/>
            <person name="Kuo A."/>
            <person name="Salamov A."/>
            <person name="Ahrendt S.R."/>
            <person name="Lipzen A."/>
            <person name="Sullivan W."/>
            <person name="Andreopoulos W.B."/>
            <person name="Clum A."/>
            <person name="Lindquist E."/>
            <person name="Daum C."/>
            <person name="Ramamoorthy G.K."/>
            <person name="Gryganskyi A."/>
            <person name="Culley D."/>
            <person name="Magnuson J.K."/>
            <person name="James T.Y."/>
            <person name="O'Malley M.A."/>
            <person name="Stajich J.E."/>
            <person name="Spatafora J.W."/>
            <person name="Visel A."/>
            <person name="Grigoriev I.V."/>
        </authorList>
    </citation>
    <scope>NUCLEOTIDE SEQUENCE [LARGE SCALE GENOMIC DNA]</scope>
    <source>
        <strain evidence="2 3">S4</strain>
    </source>
</reference>
<comment type="caution">
    <text evidence="2">The sequence shown here is derived from an EMBL/GenBank/DDBJ whole genome shotgun (WGS) entry which is preliminary data.</text>
</comment>
<dbReference type="Proteomes" id="UP000193944">
    <property type="component" value="Unassembled WGS sequence"/>
</dbReference>
<evidence type="ECO:0000313" key="3">
    <source>
        <dbReference type="Proteomes" id="UP000193944"/>
    </source>
</evidence>
<feature type="chain" id="PRO_5012056182" description="Hydrophobin" evidence="1">
    <location>
        <begin position="21"/>
        <end position="147"/>
    </location>
</feature>
<keyword evidence="3" id="KW-1185">Reference proteome</keyword>
<gene>
    <name evidence="2" type="ORF">BCR32DRAFT_208460</name>
</gene>